<evidence type="ECO:0000313" key="4">
    <source>
        <dbReference type="Proteomes" id="UP000061432"/>
    </source>
</evidence>
<dbReference type="STRING" id="270351.Maq22A_c08665"/>
<keyword evidence="1" id="KW-1133">Transmembrane helix</keyword>
<dbReference type="Pfam" id="PF09084">
    <property type="entry name" value="NMT1"/>
    <property type="match status" value="1"/>
</dbReference>
<keyword evidence="1" id="KW-0812">Transmembrane</keyword>
<dbReference type="Gene3D" id="3.40.190.10">
    <property type="entry name" value="Periplasmic binding protein-like II"/>
    <property type="match status" value="2"/>
</dbReference>
<reference evidence="3 4" key="1">
    <citation type="journal article" date="2015" name="Genome Announc.">
        <title>Complete Genome Sequence of Methylobacterium aquaticum Strain 22A, Isolated from Racomitrium japonicum Moss.</title>
        <authorList>
            <person name="Tani A."/>
            <person name="Ogura Y."/>
            <person name="Hayashi T."/>
            <person name="Kimbara K."/>
        </authorList>
    </citation>
    <scope>NUCLEOTIDE SEQUENCE [LARGE SCALE GENOMIC DNA]</scope>
    <source>
        <strain evidence="3 4">MA-22A</strain>
    </source>
</reference>
<dbReference type="PATRIC" id="fig|270351.10.peg.1656"/>
<dbReference type="PANTHER" id="PTHR42941:SF1">
    <property type="entry name" value="SLL1037 PROTEIN"/>
    <property type="match status" value="1"/>
</dbReference>
<dbReference type="KEGG" id="maqu:Maq22A_c08665"/>
<organism evidence="3 4">
    <name type="scientific">Methylobacterium aquaticum</name>
    <dbReference type="NCBI Taxonomy" id="270351"/>
    <lineage>
        <taxon>Bacteria</taxon>
        <taxon>Pseudomonadati</taxon>
        <taxon>Pseudomonadota</taxon>
        <taxon>Alphaproteobacteria</taxon>
        <taxon>Hyphomicrobiales</taxon>
        <taxon>Methylobacteriaceae</taxon>
        <taxon>Methylobacterium</taxon>
    </lineage>
</organism>
<keyword evidence="1" id="KW-0472">Membrane</keyword>
<dbReference type="Pfam" id="PF16868">
    <property type="entry name" value="NMT1_3"/>
    <property type="match status" value="1"/>
</dbReference>
<protein>
    <submittedName>
        <fullName evidence="3">C4-dicarboxylate ABC transporter substrate-binding protein</fullName>
    </submittedName>
</protein>
<sequence>MPAFLHKRESFFLLIALALGAVAGAVLYLSRPTTLRVAVGPRDRVETHLIQAYADALARAREDIRLEVVPYDDVRDSAAALQSGRADLAVVRPDVRLPENGLTLAVLHDEALIIAAPPDSGIQAFSDLAGKRLGLVAHHGADQPLVASLLAYYALTPTPAGAAPAPADPGGALPAAAGSVALVPLHASEVAAALAEHRIDAAAVIAAPSAKSAARVVQAVEAASPGRGATIVAIPDGEAIVQRLPELQAVTIAAGTFGGRPKRPDDEVKTVGASYRLMARSSLARDTAASVTQHLFELRSRLAAMVPTANLMKAPDFDSAAEATSARLPIHPGAVDYYEREQQTFLQRYEDWVYLVAFFGGGLGSAVAWLGQRLAREQRARIDAVLDRLLAILIEARATQDPAALEALAVEIDGLVIDVVRHARANDTDARTMSALILAVDAARAAVADCRRDGAPVRERSGRVLSWHPASGA</sequence>
<dbReference type="Proteomes" id="UP000061432">
    <property type="component" value="Chromosome"/>
</dbReference>
<evidence type="ECO:0000313" key="3">
    <source>
        <dbReference type="EMBL" id="BAQ45039.1"/>
    </source>
</evidence>
<gene>
    <name evidence="3" type="ORF">Maq22A_c08665</name>
</gene>
<feature type="transmembrane region" description="Helical" evidence="1">
    <location>
        <begin position="352"/>
        <end position="371"/>
    </location>
</feature>
<name>A0A0C6FIU1_9HYPH</name>
<dbReference type="EMBL" id="AP014704">
    <property type="protein sequence ID" value="BAQ45039.1"/>
    <property type="molecule type" value="Genomic_DNA"/>
</dbReference>
<evidence type="ECO:0000256" key="1">
    <source>
        <dbReference type="SAM" id="Phobius"/>
    </source>
</evidence>
<dbReference type="AlphaFoldDB" id="A0A0C6FIU1"/>
<evidence type="ECO:0000259" key="2">
    <source>
        <dbReference type="Pfam" id="PF09084"/>
    </source>
</evidence>
<dbReference type="RefSeq" id="WP_060846438.1">
    <property type="nucleotide sequence ID" value="NZ_AP014704.1"/>
</dbReference>
<feature type="domain" description="SsuA/THI5-like" evidence="2">
    <location>
        <begin position="61"/>
        <end position="157"/>
    </location>
</feature>
<dbReference type="InterPro" id="IPR015168">
    <property type="entry name" value="SsuA/THI5"/>
</dbReference>
<dbReference type="OrthoDB" id="7976602at2"/>
<dbReference type="InterPro" id="IPR011852">
    <property type="entry name" value="TRAP_TAXI"/>
</dbReference>
<accession>A0A0C6FIU1</accession>
<dbReference type="SUPFAM" id="SSF53850">
    <property type="entry name" value="Periplasmic binding protein-like II"/>
    <property type="match status" value="1"/>
</dbReference>
<dbReference type="PANTHER" id="PTHR42941">
    <property type="entry name" value="SLL1037 PROTEIN"/>
    <property type="match status" value="1"/>
</dbReference>
<reference evidence="4" key="2">
    <citation type="submission" date="2015-01" db="EMBL/GenBank/DDBJ databases">
        <title>Complete genome sequence of Methylobacterium aquaticum strain 22A.</title>
        <authorList>
            <person name="Tani A."/>
            <person name="Ogura Y."/>
            <person name="Hayashi T."/>
        </authorList>
    </citation>
    <scope>NUCLEOTIDE SEQUENCE [LARGE SCALE GENOMIC DNA]</scope>
    <source>
        <strain evidence="4">MA-22A</strain>
    </source>
</reference>
<proteinExistence type="predicted"/>